<comment type="similarity">
    <text evidence="1">Belongs to the HipA Ser/Thr kinase family.</text>
</comment>
<evidence type="ECO:0000259" key="6">
    <source>
        <dbReference type="Pfam" id="PF13657"/>
    </source>
</evidence>
<feature type="region of interest" description="Disordered" evidence="4">
    <location>
        <begin position="30"/>
        <end position="49"/>
    </location>
</feature>
<dbReference type="InterPro" id="IPR012893">
    <property type="entry name" value="HipA-like_C"/>
</dbReference>
<dbReference type="GO" id="GO:0005829">
    <property type="term" value="C:cytosol"/>
    <property type="evidence" value="ECO:0007669"/>
    <property type="project" value="TreeGrafter"/>
</dbReference>
<keyword evidence="3" id="KW-0418">Kinase</keyword>
<dbReference type="PANTHER" id="PTHR37419:SF1">
    <property type="entry name" value="SERINE_THREONINE-PROTEIN KINASE TOXIN HIPA"/>
    <property type="match status" value="1"/>
</dbReference>
<dbReference type="PANTHER" id="PTHR37419">
    <property type="entry name" value="SERINE/THREONINE-PROTEIN KINASE TOXIN HIPA"/>
    <property type="match status" value="1"/>
</dbReference>
<evidence type="ECO:0000313" key="8">
    <source>
        <dbReference type="Proteomes" id="UP000265419"/>
    </source>
</evidence>
<evidence type="ECO:0000256" key="4">
    <source>
        <dbReference type="SAM" id="MobiDB-lite"/>
    </source>
</evidence>
<name>A0A399JM21_9MICC</name>
<sequence>MSSELLAYLDGALWGTFRFTNGQVSFNYEPERSDATPLSLSMNPRRGRHGNKPASAFLWGLLPDNREALQNMARAAGTSAGSLNGLLGHYGRDVAGALQLLPPSVPSTDAEAVDVRAGQSLTEGEVEGLLRQALEAYRQEQVLPGESFRFSVAGAQAKIALTQRDDGAWLPPGVGVATTHLLKPVMTAEQTWEDLDVVEQATMEAARRLGLNVAETALWTPSAGDLSVLVVKRYDREMRHNRVVRLHQEDLCQALAVQPGKKYQHRDGGPGVGAIARLFVSAAPAHRRQLGQAFFEALVFNVGVLGTDAHAKNYSVMLRGNAVSLAPLYDLISAAAHLGNLQGLDEAFFPMSIDGEYAFERMSLRGLVKEGVRLGLTRAESEATVERILGGVRGAMTAAAEGLGQPELAQRLDDGLSQLSLCTRVDA</sequence>
<dbReference type="EMBL" id="QQXK01000002">
    <property type="protein sequence ID" value="RII43616.1"/>
    <property type="molecule type" value="Genomic_DNA"/>
</dbReference>
<feature type="domain" description="HipA N-terminal subdomain 1" evidence="6">
    <location>
        <begin position="7"/>
        <end position="100"/>
    </location>
</feature>
<gene>
    <name evidence="7" type="ORF">DWB68_01600</name>
</gene>
<evidence type="ECO:0000259" key="5">
    <source>
        <dbReference type="Pfam" id="PF07804"/>
    </source>
</evidence>
<reference evidence="7 8" key="1">
    <citation type="submission" date="2018-07" db="EMBL/GenBank/DDBJ databases">
        <title>Arthrobacter sp. nov., isolated from raw cow's milk with high bacterial count.</title>
        <authorList>
            <person name="Hahne J."/>
            <person name="Isele D."/>
            <person name="Lipski A."/>
        </authorList>
    </citation>
    <scope>NUCLEOTIDE SEQUENCE [LARGE SCALE GENOMIC DNA]</scope>
    <source>
        <strain evidence="7 8">JZ R-35</strain>
    </source>
</reference>
<protein>
    <submittedName>
        <fullName evidence="7">Type II toxin-antitoxin system HipA family toxin</fullName>
    </submittedName>
</protein>
<organism evidence="7 8">
    <name type="scientific">Galactobacter valiniphilus</name>
    <dbReference type="NCBI Taxonomy" id="2676122"/>
    <lineage>
        <taxon>Bacteria</taxon>
        <taxon>Bacillati</taxon>
        <taxon>Actinomycetota</taxon>
        <taxon>Actinomycetes</taxon>
        <taxon>Micrococcales</taxon>
        <taxon>Micrococcaceae</taxon>
        <taxon>Galactobacter</taxon>
    </lineage>
</organism>
<dbReference type="InterPro" id="IPR052028">
    <property type="entry name" value="HipA_Ser/Thr_kinase"/>
</dbReference>
<keyword evidence="8" id="KW-1185">Reference proteome</keyword>
<dbReference type="Proteomes" id="UP000265419">
    <property type="component" value="Unassembled WGS sequence"/>
</dbReference>
<dbReference type="RefSeq" id="WP_119423375.1">
    <property type="nucleotide sequence ID" value="NZ_QQXK01000002.1"/>
</dbReference>
<keyword evidence="2" id="KW-0808">Transferase</keyword>
<dbReference type="NCBIfam" id="TIGR03071">
    <property type="entry name" value="couple_hipA"/>
    <property type="match status" value="1"/>
</dbReference>
<comment type="caution">
    <text evidence="7">The sequence shown here is derived from an EMBL/GenBank/DDBJ whole genome shotgun (WGS) entry which is preliminary data.</text>
</comment>
<dbReference type="Pfam" id="PF13657">
    <property type="entry name" value="Couple_hipA"/>
    <property type="match status" value="1"/>
</dbReference>
<evidence type="ECO:0000313" key="7">
    <source>
        <dbReference type="EMBL" id="RII43616.1"/>
    </source>
</evidence>
<dbReference type="InterPro" id="IPR017508">
    <property type="entry name" value="HipA_N1"/>
</dbReference>
<evidence type="ECO:0000256" key="3">
    <source>
        <dbReference type="ARBA" id="ARBA00022777"/>
    </source>
</evidence>
<evidence type="ECO:0000256" key="2">
    <source>
        <dbReference type="ARBA" id="ARBA00022679"/>
    </source>
</evidence>
<dbReference type="Pfam" id="PF07804">
    <property type="entry name" value="HipA_C"/>
    <property type="match status" value="1"/>
</dbReference>
<evidence type="ECO:0000256" key="1">
    <source>
        <dbReference type="ARBA" id="ARBA00010164"/>
    </source>
</evidence>
<accession>A0A399JM21</accession>
<proteinExistence type="inferred from homology"/>
<dbReference type="GO" id="GO:0004674">
    <property type="term" value="F:protein serine/threonine kinase activity"/>
    <property type="evidence" value="ECO:0007669"/>
    <property type="project" value="TreeGrafter"/>
</dbReference>
<feature type="domain" description="HipA-like C-terminal" evidence="5">
    <location>
        <begin position="150"/>
        <end position="389"/>
    </location>
</feature>
<dbReference type="AlphaFoldDB" id="A0A399JM21"/>